<dbReference type="Proteomes" id="UP001054252">
    <property type="component" value="Unassembled WGS sequence"/>
</dbReference>
<dbReference type="Gene3D" id="3.15.10.10">
    <property type="entry name" value="Bactericidal permeability-increasing protein, domain 1"/>
    <property type="match status" value="1"/>
</dbReference>
<keyword evidence="5" id="KW-1185">Reference proteome</keyword>
<dbReference type="SUPFAM" id="SSF55394">
    <property type="entry name" value="Bactericidal permeability-increasing protein, BPI"/>
    <property type="match status" value="1"/>
</dbReference>
<evidence type="ECO:0000256" key="1">
    <source>
        <dbReference type="SAM" id="Phobius"/>
    </source>
</evidence>
<evidence type="ECO:0000256" key="2">
    <source>
        <dbReference type="SAM" id="SignalP"/>
    </source>
</evidence>
<evidence type="ECO:0000313" key="5">
    <source>
        <dbReference type="Proteomes" id="UP001054252"/>
    </source>
</evidence>
<dbReference type="PANTHER" id="PTHR46801">
    <property type="entry name" value="OS06G0309200 PROTEIN"/>
    <property type="match status" value="1"/>
</dbReference>
<dbReference type="InterPro" id="IPR045897">
    <property type="entry name" value="BPI/LBP_pln"/>
</dbReference>
<keyword evidence="1" id="KW-0472">Membrane</keyword>
<keyword evidence="1" id="KW-1133">Transmembrane helix</keyword>
<feature type="signal peptide" evidence="2">
    <location>
        <begin position="1"/>
        <end position="26"/>
    </location>
</feature>
<dbReference type="PANTHER" id="PTHR46801:SF2">
    <property type="entry name" value="LIPOPOLYSACCHARIDE-BINDING PROTEIN"/>
    <property type="match status" value="1"/>
</dbReference>
<gene>
    <name evidence="4" type="ORF">SLEP1_g46605</name>
</gene>
<keyword evidence="1" id="KW-0812">Transmembrane</keyword>
<name>A0AAV5LMS5_9ROSI</name>
<dbReference type="InterPro" id="IPR017942">
    <property type="entry name" value="Lipid-bd_serum_glycop_N"/>
</dbReference>
<evidence type="ECO:0000313" key="4">
    <source>
        <dbReference type="EMBL" id="GKV38723.1"/>
    </source>
</evidence>
<keyword evidence="2" id="KW-0732">Signal</keyword>
<sequence length="206" mass="22431">MGVFSKPMLRIILLVILSFLFILASSHLESGEDGYISALISNEGLDFAKDLLINKAVSSMIPLQVPDIDKYVKIPVIGRVHVALSNITIYSVDISSSFVRTGESGVVLVVSVATANLSMNWSYSYRTWLVPVPISDQGSAFVEVQGMAVGVDVALNYQEGTLTLSLLDCGCNVEDVSIKLDGGASWLYQVYVFLFLSFFSGMNQKQ</sequence>
<comment type="caution">
    <text evidence="4">The sequence shown here is derived from an EMBL/GenBank/DDBJ whole genome shotgun (WGS) entry which is preliminary data.</text>
</comment>
<accession>A0AAV5LMS5</accession>
<evidence type="ECO:0000259" key="3">
    <source>
        <dbReference type="Pfam" id="PF01273"/>
    </source>
</evidence>
<feature type="chain" id="PRO_5043428162" description="Lipid-binding serum glycoprotein N-terminal domain-containing protein" evidence="2">
    <location>
        <begin position="27"/>
        <end position="206"/>
    </location>
</feature>
<proteinExistence type="predicted"/>
<dbReference type="GO" id="GO:0008289">
    <property type="term" value="F:lipid binding"/>
    <property type="evidence" value="ECO:0007669"/>
    <property type="project" value="InterPro"/>
</dbReference>
<dbReference type="EMBL" id="BPVZ01000130">
    <property type="protein sequence ID" value="GKV38723.1"/>
    <property type="molecule type" value="Genomic_DNA"/>
</dbReference>
<feature type="domain" description="Lipid-binding serum glycoprotein N-terminal" evidence="3">
    <location>
        <begin position="44"/>
        <end position="190"/>
    </location>
</feature>
<dbReference type="InterPro" id="IPR017943">
    <property type="entry name" value="Bactericidal_perm-incr_a/b_dom"/>
</dbReference>
<feature type="transmembrane region" description="Helical" evidence="1">
    <location>
        <begin position="186"/>
        <end position="203"/>
    </location>
</feature>
<protein>
    <recommendedName>
        <fullName evidence="3">Lipid-binding serum glycoprotein N-terminal domain-containing protein</fullName>
    </recommendedName>
</protein>
<organism evidence="4 5">
    <name type="scientific">Rubroshorea leprosula</name>
    <dbReference type="NCBI Taxonomy" id="152421"/>
    <lineage>
        <taxon>Eukaryota</taxon>
        <taxon>Viridiplantae</taxon>
        <taxon>Streptophyta</taxon>
        <taxon>Embryophyta</taxon>
        <taxon>Tracheophyta</taxon>
        <taxon>Spermatophyta</taxon>
        <taxon>Magnoliopsida</taxon>
        <taxon>eudicotyledons</taxon>
        <taxon>Gunneridae</taxon>
        <taxon>Pentapetalae</taxon>
        <taxon>rosids</taxon>
        <taxon>malvids</taxon>
        <taxon>Malvales</taxon>
        <taxon>Dipterocarpaceae</taxon>
        <taxon>Rubroshorea</taxon>
    </lineage>
</organism>
<dbReference type="Pfam" id="PF01273">
    <property type="entry name" value="LBP_BPI_CETP"/>
    <property type="match status" value="1"/>
</dbReference>
<reference evidence="4 5" key="1">
    <citation type="journal article" date="2021" name="Commun. Biol.">
        <title>The genome of Shorea leprosula (Dipterocarpaceae) highlights the ecological relevance of drought in aseasonal tropical rainforests.</title>
        <authorList>
            <person name="Ng K.K.S."/>
            <person name="Kobayashi M.J."/>
            <person name="Fawcett J.A."/>
            <person name="Hatakeyama M."/>
            <person name="Paape T."/>
            <person name="Ng C.H."/>
            <person name="Ang C.C."/>
            <person name="Tnah L.H."/>
            <person name="Lee C.T."/>
            <person name="Nishiyama T."/>
            <person name="Sese J."/>
            <person name="O'Brien M.J."/>
            <person name="Copetti D."/>
            <person name="Mohd Noor M.I."/>
            <person name="Ong R.C."/>
            <person name="Putra M."/>
            <person name="Sireger I.Z."/>
            <person name="Indrioko S."/>
            <person name="Kosugi Y."/>
            <person name="Izuno A."/>
            <person name="Isagi Y."/>
            <person name="Lee S.L."/>
            <person name="Shimizu K.K."/>
        </authorList>
    </citation>
    <scope>NUCLEOTIDE SEQUENCE [LARGE SCALE GENOMIC DNA]</scope>
    <source>
        <strain evidence="4">214</strain>
    </source>
</reference>
<dbReference type="AlphaFoldDB" id="A0AAV5LMS5"/>